<evidence type="ECO:0000313" key="5">
    <source>
        <dbReference type="Proteomes" id="UP000823889"/>
    </source>
</evidence>
<dbReference type="Gene3D" id="3.30.1330.10">
    <property type="entry name" value="PurM-like, N-terminal domain"/>
    <property type="match status" value="1"/>
</dbReference>
<comment type="pathway">
    <text evidence="2">Cofactor biosynthesis; thiamine diphosphate biosynthesis; thiamine diphosphate from thiamine phosphate: step 1/1.</text>
</comment>
<sequence>MAHEFEVIARYFTPPMPNGVVGGGDDCAYFSVSPQHQLATSADLLLEGRHFFPDVDPYLLGRKSLAVNLSDLAAAGARPLGCLLSLGLPTVNQEWLAAFSRGFLELAAEHGCPLIGGDTTRSQADLTIGVTVFGEVPNGQAPLRSRAQAQDDIWLTGELGAADVALRYLSGEWPLDGARLAATRSTLENPNPPVQFAQYARPYMHAAIDVSDGLAQDLTHILTASNCGAQLWYEALPIHAALLGLDASSQQAAVLAGGDVFQLCFTAPATHRDTLQKLAQNHGILLSRIGCITASSGLQILDAQKQPIALTRLGFNHFSAST</sequence>
<dbReference type="NCBIfam" id="TIGR01379">
    <property type="entry name" value="thiL"/>
    <property type="match status" value="1"/>
</dbReference>
<feature type="binding site" evidence="2">
    <location>
        <position position="26"/>
    </location>
    <ligand>
        <name>Mg(2+)</name>
        <dbReference type="ChEBI" id="CHEBI:18420"/>
        <label>3</label>
    </ligand>
</feature>
<dbReference type="InterPro" id="IPR036676">
    <property type="entry name" value="PurM-like_C_sf"/>
</dbReference>
<evidence type="ECO:0000313" key="4">
    <source>
        <dbReference type="EMBL" id="HJD44317.1"/>
    </source>
</evidence>
<dbReference type="GO" id="GO:0009228">
    <property type="term" value="P:thiamine biosynthetic process"/>
    <property type="evidence" value="ECO:0007669"/>
    <property type="project" value="UniProtKB-KW"/>
</dbReference>
<feature type="binding site" evidence="2">
    <location>
        <position position="144"/>
    </location>
    <ligand>
        <name>ATP</name>
        <dbReference type="ChEBI" id="CHEBI:30616"/>
    </ligand>
</feature>
<dbReference type="HAMAP" id="MF_02128">
    <property type="entry name" value="TMP_kinase"/>
    <property type="match status" value="1"/>
</dbReference>
<dbReference type="GO" id="GO:0005524">
    <property type="term" value="F:ATP binding"/>
    <property type="evidence" value="ECO:0007669"/>
    <property type="project" value="UniProtKB-UniRule"/>
</dbReference>
<gene>
    <name evidence="2 4" type="primary">thiL</name>
    <name evidence="4" type="ORF">H9906_04720</name>
</gene>
<comment type="caution">
    <text evidence="2">Lacks conserved residue(s) required for the propagation of feature annotation.</text>
</comment>
<feature type="binding site" evidence="2">
    <location>
        <position position="43"/>
    </location>
    <ligand>
        <name>Mg(2+)</name>
        <dbReference type="ChEBI" id="CHEBI:18420"/>
        <label>2</label>
    </ligand>
</feature>
<dbReference type="EMBL" id="DWUQ01000096">
    <property type="protein sequence ID" value="HJD44317.1"/>
    <property type="molecule type" value="Genomic_DNA"/>
</dbReference>
<feature type="binding site" evidence="2">
    <location>
        <position position="26"/>
    </location>
    <ligand>
        <name>Mg(2+)</name>
        <dbReference type="ChEBI" id="CHEBI:18420"/>
        <label>4</label>
    </ligand>
</feature>
<feature type="domain" description="PurM-like N-terminal" evidence="3">
    <location>
        <begin position="24"/>
        <end position="136"/>
    </location>
</feature>
<dbReference type="CDD" id="cd02194">
    <property type="entry name" value="ThiL"/>
    <property type="match status" value="1"/>
</dbReference>
<comment type="caution">
    <text evidence="4">The sequence shown here is derived from an EMBL/GenBank/DDBJ whole genome shotgun (WGS) entry which is preliminary data.</text>
</comment>
<reference evidence="4" key="2">
    <citation type="submission" date="2021-04" db="EMBL/GenBank/DDBJ databases">
        <authorList>
            <person name="Gilroy R."/>
        </authorList>
    </citation>
    <scope>NUCLEOTIDE SEQUENCE</scope>
    <source>
        <strain evidence="4">9264</strain>
    </source>
</reference>
<evidence type="ECO:0000256" key="1">
    <source>
        <dbReference type="ARBA" id="ARBA00022977"/>
    </source>
</evidence>
<keyword evidence="2" id="KW-0479">Metal-binding</keyword>
<dbReference type="EC" id="2.7.4.16" evidence="2"/>
<feature type="binding site" evidence="2">
    <location>
        <position position="211"/>
    </location>
    <ligand>
        <name>ATP</name>
        <dbReference type="ChEBI" id="CHEBI:30616"/>
    </ligand>
</feature>
<feature type="binding site" evidence="2">
    <location>
        <position position="50"/>
    </location>
    <ligand>
        <name>substrate</name>
    </ligand>
</feature>
<comment type="catalytic activity">
    <reaction evidence="2">
        <text>thiamine phosphate + ATP = thiamine diphosphate + ADP</text>
        <dbReference type="Rhea" id="RHEA:15913"/>
        <dbReference type="ChEBI" id="CHEBI:30616"/>
        <dbReference type="ChEBI" id="CHEBI:37575"/>
        <dbReference type="ChEBI" id="CHEBI:58937"/>
        <dbReference type="ChEBI" id="CHEBI:456216"/>
        <dbReference type="EC" id="2.7.4.16"/>
    </reaction>
</comment>
<feature type="binding site" evidence="2">
    <location>
        <position position="212"/>
    </location>
    <ligand>
        <name>Mg(2+)</name>
        <dbReference type="ChEBI" id="CHEBI:18420"/>
        <label>5</label>
    </ligand>
</feature>
<dbReference type="InterPro" id="IPR016188">
    <property type="entry name" value="PurM-like_N"/>
</dbReference>
<comment type="similarity">
    <text evidence="2">Belongs to the thiamine-monophosphate kinase family.</text>
</comment>
<dbReference type="GO" id="GO:0009030">
    <property type="term" value="F:thiamine-phosphate kinase activity"/>
    <property type="evidence" value="ECO:0007669"/>
    <property type="project" value="UniProtKB-UniRule"/>
</dbReference>
<comment type="function">
    <text evidence="2">Catalyzes the ATP-dependent phosphorylation of thiamine-monophosphate (TMP) to form thiamine-pyrophosphate (TPP), the active form of vitamin B1.</text>
</comment>
<feature type="binding site" evidence="2">
    <location>
        <position position="259"/>
    </location>
    <ligand>
        <name>substrate</name>
    </ligand>
</feature>
<feature type="binding site" evidence="2">
    <location>
        <position position="71"/>
    </location>
    <ligand>
        <name>Mg(2+)</name>
        <dbReference type="ChEBI" id="CHEBI:18420"/>
        <label>2</label>
    </ligand>
</feature>
<keyword evidence="2 4" id="KW-0418">Kinase</keyword>
<feature type="binding site" evidence="2">
    <location>
        <position position="71"/>
    </location>
    <ligand>
        <name>Mg(2+)</name>
        <dbReference type="ChEBI" id="CHEBI:18420"/>
        <label>3</label>
    </ligand>
</feature>
<dbReference type="PANTHER" id="PTHR30270:SF0">
    <property type="entry name" value="THIAMINE-MONOPHOSPHATE KINASE"/>
    <property type="match status" value="1"/>
</dbReference>
<feature type="binding site" evidence="2">
    <location>
        <position position="209"/>
    </location>
    <ligand>
        <name>Mg(2+)</name>
        <dbReference type="ChEBI" id="CHEBI:18420"/>
        <label>3</label>
    </ligand>
</feature>
<reference evidence="4" key="1">
    <citation type="journal article" date="2021" name="PeerJ">
        <title>Extensive microbial diversity within the chicken gut microbiome revealed by metagenomics and culture.</title>
        <authorList>
            <person name="Gilroy R."/>
            <person name="Ravi A."/>
            <person name="Getino M."/>
            <person name="Pursley I."/>
            <person name="Horton D.L."/>
            <person name="Alikhan N.F."/>
            <person name="Baker D."/>
            <person name="Gharbi K."/>
            <person name="Hall N."/>
            <person name="Watson M."/>
            <person name="Adriaenssens E.M."/>
            <person name="Foster-Nyarko E."/>
            <person name="Jarju S."/>
            <person name="Secka A."/>
            <person name="Antonio M."/>
            <person name="Oren A."/>
            <person name="Chaudhuri R.R."/>
            <person name="La Ragione R."/>
            <person name="Hildebrand F."/>
            <person name="Pallen M.J."/>
        </authorList>
    </citation>
    <scope>NUCLEOTIDE SEQUENCE</scope>
    <source>
        <strain evidence="4">9264</strain>
    </source>
</reference>
<evidence type="ECO:0000256" key="2">
    <source>
        <dbReference type="HAMAP-Rule" id="MF_02128"/>
    </source>
</evidence>
<organism evidence="4 5">
    <name type="scientific">Candidatus Paenalcaligenes intestinipullorum</name>
    <dbReference type="NCBI Taxonomy" id="2838718"/>
    <lineage>
        <taxon>Bacteria</taxon>
        <taxon>Pseudomonadati</taxon>
        <taxon>Pseudomonadota</taxon>
        <taxon>Betaproteobacteria</taxon>
        <taxon>Burkholderiales</taxon>
        <taxon>Alcaligenaceae</taxon>
        <taxon>Paenalcaligenes</taxon>
    </lineage>
</organism>
<feature type="binding site" evidence="2">
    <location>
        <position position="118"/>
    </location>
    <ligand>
        <name>Mg(2+)</name>
        <dbReference type="ChEBI" id="CHEBI:18420"/>
        <label>1</label>
    </ligand>
</feature>
<keyword evidence="2" id="KW-0460">Magnesium</keyword>
<keyword evidence="1 2" id="KW-0784">Thiamine biosynthesis</keyword>
<feature type="binding site" evidence="2">
    <location>
        <begin position="117"/>
        <end position="118"/>
    </location>
    <ligand>
        <name>ATP</name>
        <dbReference type="ChEBI" id="CHEBI:30616"/>
    </ligand>
</feature>
<dbReference type="PIRSF" id="PIRSF005303">
    <property type="entry name" value="Thiam_monoph_kin"/>
    <property type="match status" value="1"/>
</dbReference>
<dbReference type="PANTHER" id="PTHR30270">
    <property type="entry name" value="THIAMINE-MONOPHOSPHATE KINASE"/>
    <property type="match status" value="1"/>
</dbReference>
<dbReference type="InterPro" id="IPR036921">
    <property type="entry name" value="PurM-like_N_sf"/>
</dbReference>
<dbReference type="SUPFAM" id="SSF55326">
    <property type="entry name" value="PurM N-terminal domain-like"/>
    <property type="match status" value="1"/>
</dbReference>
<dbReference type="GO" id="GO:0009229">
    <property type="term" value="P:thiamine diphosphate biosynthetic process"/>
    <property type="evidence" value="ECO:0007669"/>
    <property type="project" value="UniProtKB-UniRule"/>
</dbReference>
<protein>
    <recommendedName>
        <fullName evidence="2">Thiamine-monophosphate kinase</fullName>
        <shortName evidence="2">TMP kinase</shortName>
        <shortName evidence="2">Thiamine-phosphate kinase</shortName>
        <ecNumber evidence="2">2.7.4.16</ecNumber>
    </recommendedName>
</protein>
<dbReference type="GO" id="GO:0000287">
    <property type="term" value="F:magnesium ion binding"/>
    <property type="evidence" value="ECO:0007669"/>
    <property type="project" value="UniProtKB-UniRule"/>
</dbReference>
<proteinExistence type="inferred from homology"/>
<keyword evidence="2" id="KW-0067">ATP-binding</keyword>
<dbReference type="AlphaFoldDB" id="A0A9D2RH43"/>
<feature type="binding site" evidence="2">
    <location>
        <position position="41"/>
    </location>
    <ligand>
        <name>Mg(2+)</name>
        <dbReference type="ChEBI" id="CHEBI:18420"/>
        <label>4</label>
    </ligand>
</feature>
<dbReference type="Proteomes" id="UP000823889">
    <property type="component" value="Unassembled WGS sequence"/>
</dbReference>
<keyword evidence="2 4" id="KW-0808">Transferase</keyword>
<feature type="binding site" evidence="2">
    <location>
        <position position="71"/>
    </location>
    <ligand>
        <name>Mg(2+)</name>
        <dbReference type="ChEBI" id="CHEBI:18420"/>
        <label>4</label>
    </ligand>
</feature>
<name>A0A9D2RH43_9BURK</name>
<accession>A0A9D2RH43</accession>
<dbReference type="Pfam" id="PF00586">
    <property type="entry name" value="AIRS"/>
    <property type="match status" value="1"/>
</dbReference>
<dbReference type="Gene3D" id="3.90.650.10">
    <property type="entry name" value="PurM-like C-terminal domain"/>
    <property type="match status" value="1"/>
</dbReference>
<comment type="miscellaneous">
    <text evidence="2">Reaction mechanism of ThiL seems to utilize a direct, inline transfer of the gamma-phosphate of ATP to TMP rather than a phosphorylated enzyme intermediate.</text>
</comment>
<dbReference type="SUPFAM" id="SSF56042">
    <property type="entry name" value="PurM C-terminal domain-like"/>
    <property type="match status" value="1"/>
</dbReference>
<feature type="binding site" evidence="2">
    <location>
        <position position="315"/>
    </location>
    <ligand>
        <name>substrate</name>
    </ligand>
</feature>
<keyword evidence="2" id="KW-0547">Nucleotide-binding</keyword>
<evidence type="ECO:0000259" key="3">
    <source>
        <dbReference type="Pfam" id="PF00586"/>
    </source>
</evidence>
<feature type="binding site" evidence="2">
    <location>
        <position position="43"/>
    </location>
    <ligand>
        <name>Mg(2+)</name>
        <dbReference type="ChEBI" id="CHEBI:18420"/>
        <label>1</label>
    </ligand>
</feature>
<dbReference type="InterPro" id="IPR006283">
    <property type="entry name" value="ThiL-like"/>
</dbReference>